<organism evidence="1">
    <name type="scientific">Trichuris suis</name>
    <name type="common">pig whipworm</name>
    <dbReference type="NCBI Taxonomy" id="68888"/>
    <lineage>
        <taxon>Eukaryota</taxon>
        <taxon>Metazoa</taxon>
        <taxon>Ecdysozoa</taxon>
        <taxon>Nematoda</taxon>
        <taxon>Enoplea</taxon>
        <taxon>Dorylaimia</taxon>
        <taxon>Trichinellida</taxon>
        <taxon>Trichuridae</taxon>
        <taxon>Trichuris</taxon>
    </lineage>
</organism>
<evidence type="ECO:0000313" key="1">
    <source>
        <dbReference type="EMBL" id="KFD69425.1"/>
    </source>
</evidence>
<protein>
    <recommendedName>
        <fullName evidence="2">HTH CENPB-type domain-containing protein</fullName>
    </recommendedName>
</protein>
<reference evidence="1" key="1">
    <citation type="journal article" date="2014" name="Nat. Genet.">
        <title>Genome and transcriptome of the porcine whipworm Trichuris suis.</title>
        <authorList>
            <person name="Jex A.R."/>
            <person name="Nejsum P."/>
            <person name="Schwarz E.M."/>
            <person name="Hu L."/>
            <person name="Young N.D."/>
            <person name="Hall R.S."/>
            <person name="Korhonen P.K."/>
            <person name="Liao S."/>
            <person name="Thamsborg S."/>
            <person name="Xia J."/>
            <person name="Xu P."/>
            <person name="Wang S."/>
            <person name="Scheerlinck J.P."/>
            <person name="Hofmann A."/>
            <person name="Sternberg P.W."/>
            <person name="Wang J."/>
            <person name="Gasser R.B."/>
        </authorList>
    </citation>
    <scope>NUCLEOTIDE SEQUENCE [LARGE SCALE GENOMIC DNA]</scope>
    <source>
        <strain evidence="1">DCEP-RM93F</strain>
    </source>
</reference>
<proteinExistence type="predicted"/>
<evidence type="ECO:0008006" key="2">
    <source>
        <dbReference type="Google" id="ProtNLM"/>
    </source>
</evidence>
<dbReference type="Gene3D" id="1.10.10.60">
    <property type="entry name" value="Homeodomain-like"/>
    <property type="match status" value="1"/>
</dbReference>
<sequence>MRASTPAFSRSGQKRDLCLFLLIVDIVLHHSSPIRQRYNSCFPGSSVIKSRALHLFNFMKAEKGEESAEERFEASRGWFMRYKERSQLHKTKLQGEADSADVEAVASFTENLAKIVTVTTLNNRCSMQTKQHCFGRRCVMGLS</sequence>
<dbReference type="Proteomes" id="UP000030758">
    <property type="component" value="Unassembled WGS sequence"/>
</dbReference>
<dbReference type="AlphaFoldDB" id="A0A085NIX9"/>
<accession>A0A085NIX9</accession>
<gene>
    <name evidence="1" type="ORF">M514_18297</name>
</gene>
<dbReference type="EMBL" id="KL367495">
    <property type="protein sequence ID" value="KFD69425.1"/>
    <property type="molecule type" value="Genomic_DNA"/>
</dbReference>
<name>A0A085NIX9_9BILA</name>